<keyword evidence="3" id="KW-1185">Reference proteome</keyword>
<proteinExistence type="predicted"/>
<keyword evidence="1" id="KW-0732">Signal</keyword>
<feature type="chain" id="PRO_5035281433" description="Tachylectin 2 domain-containing protein" evidence="1">
    <location>
        <begin position="29"/>
        <end position="329"/>
    </location>
</feature>
<dbReference type="Proteomes" id="UP000605992">
    <property type="component" value="Unassembled WGS sequence"/>
</dbReference>
<comment type="caution">
    <text evidence="2">The sequence shown here is derived from an EMBL/GenBank/DDBJ whole genome shotgun (WGS) entry which is preliminary data.</text>
</comment>
<evidence type="ECO:0000313" key="2">
    <source>
        <dbReference type="EMBL" id="GII59616.1"/>
    </source>
</evidence>
<sequence length="329" mass="36533">MFSWKKWRSAAIALVAAFSVLVATEAPALASSVPGESGTWQVEHVNGRQVLYATGTIAEARNNGRLLRVWRANDNTGYLWAAWDNSGQAYRLDGAASWASPTITPWGNNGFAIVHTGTDGRIYWATYNDQLQWSGWHAINGQTTQLTAPPSVTQVGAGSQQLYMVYRSGSDFGMWGSFFDGTYWQNAQNLGGSTYQWPAVTWNQSTHRLYAVHTGTDDQVYMQWQEYGGTWHGWFSVGGYINGATAIAATSTGNMQVAGRDGSNHIWYREFNPYGYPLRDWSYETASGYQAYMRAAWPVFLSVAGSVIYTILTENTGHIGYYKQSYNGN</sequence>
<dbReference type="EMBL" id="BOOR01000090">
    <property type="protein sequence ID" value="GII59616.1"/>
    <property type="molecule type" value="Genomic_DNA"/>
</dbReference>
<dbReference type="SUPFAM" id="SSF89372">
    <property type="entry name" value="Fucose-specific lectin"/>
    <property type="match status" value="1"/>
</dbReference>
<protein>
    <recommendedName>
        <fullName evidence="4">Tachylectin 2 domain-containing protein</fullName>
    </recommendedName>
</protein>
<evidence type="ECO:0008006" key="4">
    <source>
        <dbReference type="Google" id="ProtNLM"/>
    </source>
</evidence>
<name>A0A8J3Y2M6_9ACTN</name>
<dbReference type="RefSeq" id="WP_203949662.1">
    <property type="nucleotide sequence ID" value="NZ_BOOR01000090.1"/>
</dbReference>
<feature type="signal peptide" evidence="1">
    <location>
        <begin position="1"/>
        <end position="28"/>
    </location>
</feature>
<dbReference type="AlphaFoldDB" id="A0A8J3Y2M6"/>
<organism evidence="2 3">
    <name type="scientific">Planotetraspora thailandica</name>
    <dbReference type="NCBI Taxonomy" id="487172"/>
    <lineage>
        <taxon>Bacteria</taxon>
        <taxon>Bacillati</taxon>
        <taxon>Actinomycetota</taxon>
        <taxon>Actinomycetes</taxon>
        <taxon>Streptosporangiales</taxon>
        <taxon>Streptosporangiaceae</taxon>
        <taxon>Planotetraspora</taxon>
    </lineage>
</organism>
<evidence type="ECO:0000313" key="3">
    <source>
        <dbReference type="Proteomes" id="UP000605992"/>
    </source>
</evidence>
<gene>
    <name evidence="2" type="ORF">Pth03_80050</name>
</gene>
<accession>A0A8J3Y2M6</accession>
<reference evidence="2" key="1">
    <citation type="submission" date="2021-01" db="EMBL/GenBank/DDBJ databases">
        <title>Whole genome shotgun sequence of Planotetraspora thailandica NBRC 104271.</title>
        <authorList>
            <person name="Komaki H."/>
            <person name="Tamura T."/>
        </authorList>
    </citation>
    <scope>NUCLEOTIDE SEQUENCE</scope>
    <source>
        <strain evidence="2">NBRC 104271</strain>
    </source>
</reference>
<evidence type="ECO:0000256" key="1">
    <source>
        <dbReference type="SAM" id="SignalP"/>
    </source>
</evidence>